<keyword evidence="2" id="KW-0472">Membrane</keyword>
<sequence length="332" mass="34319">MLVMSFLFLLVLLLDLAVFGSAQSVATAITLWQFGQGRLLSASVTLPLIPLGTETINGGAQTTFLYQALNPSQAITTDANGVTFATTIPVPTPRTLVASASGWNEGAIACALINPTFGDCVDTGPTGPGTTHNSGPAITEVLAISAETPIITPPPTTSPFVVPSNSDPTKSSSVTGAIVGGVIGGLALFLGLGAFLFVLWRRPRHRAQTAPPVPPKTTFDRGPGLEAGFVTTERPILAIVPPRKGLLYGGSAGVDVESYVRSAVTMDVQSPSTDQLASPSNASVSMILSPVPSSTLEGQMTEISHRLKALEARNGVPEEDPAPPPSYGESSY</sequence>
<reference evidence="4" key="1">
    <citation type="submission" date="2023-03" db="EMBL/GenBank/DDBJ databases">
        <title>Massive genome expansion in bonnet fungi (Mycena s.s.) driven by repeated elements and novel gene families across ecological guilds.</title>
        <authorList>
            <consortium name="Lawrence Berkeley National Laboratory"/>
            <person name="Harder C.B."/>
            <person name="Miyauchi S."/>
            <person name="Viragh M."/>
            <person name="Kuo A."/>
            <person name="Thoen E."/>
            <person name="Andreopoulos B."/>
            <person name="Lu D."/>
            <person name="Skrede I."/>
            <person name="Drula E."/>
            <person name="Henrissat B."/>
            <person name="Morin E."/>
            <person name="Kohler A."/>
            <person name="Barry K."/>
            <person name="LaButti K."/>
            <person name="Morin E."/>
            <person name="Salamov A."/>
            <person name="Lipzen A."/>
            <person name="Mereny Z."/>
            <person name="Hegedus B."/>
            <person name="Baldrian P."/>
            <person name="Stursova M."/>
            <person name="Weitz H."/>
            <person name="Taylor A."/>
            <person name="Grigoriev I.V."/>
            <person name="Nagy L.G."/>
            <person name="Martin F."/>
            <person name="Kauserud H."/>
        </authorList>
    </citation>
    <scope>NUCLEOTIDE SEQUENCE</scope>
    <source>
        <strain evidence="4">9284</strain>
    </source>
</reference>
<keyword evidence="2" id="KW-1133">Transmembrane helix</keyword>
<comment type="caution">
    <text evidence="4">The sequence shown here is derived from an EMBL/GenBank/DDBJ whole genome shotgun (WGS) entry which is preliminary data.</text>
</comment>
<keyword evidence="2" id="KW-0812">Transmembrane</keyword>
<evidence type="ECO:0000313" key="5">
    <source>
        <dbReference type="Proteomes" id="UP001221142"/>
    </source>
</evidence>
<feature type="chain" id="PRO_5042137055" description="Mid2 domain-containing protein" evidence="3">
    <location>
        <begin position="23"/>
        <end position="332"/>
    </location>
</feature>
<dbReference type="EMBL" id="JARKIF010000007">
    <property type="protein sequence ID" value="KAJ7634978.1"/>
    <property type="molecule type" value="Genomic_DNA"/>
</dbReference>
<feature type="signal peptide" evidence="3">
    <location>
        <begin position="1"/>
        <end position="22"/>
    </location>
</feature>
<evidence type="ECO:0008006" key="6">
    <source>
        <dbReference type="Google" id="ProtNLM"/>
    </source>
</evidence>
<evidence type="ECO:0000256" key="1">
    <source>
        <dbReference type="SAM" id="MobiDB-lite"/>
    </source>
</evidence>
<organism evidence="4 5">
    <name type="scientific">Roridomyces roridus</name>
    <dbReference type="NCBI Taxonomy" id="1738132"/>
    <lineage>
        <taxon>Eukaryota</taxon>
        <taxon>Fungi</taxon>
        <taxon>Dikarya</taxon>
        <taxon>Basidiomycota</taxon>
        <taxon>Agaricomycotina</taxon>
        <taxon>Agaricomycetes</taxon>
        <taxon>Agaricomycetidae</taxon>
        <taxon>Agaricales</taxon>
        <taxon>Marasmiineae</taxon>
        <taxon>Mycenaceae</taxon>
        <taxon>Roridomyces</taxon>
    </lineage>
</organism>
<dbReference type="AlphaFoldDB" id="A0AAD7BZM7"/>
<gene>
    <name evidence="4" type="ORF">FB45DRAFT_910399</name>
</gene>
<proteinExistence type="predicted"/>
<evidence type="ECO:0000256" key="3">
    <source>
        <dbReference type="SAM" id="SignalP"/>
    </source>
</evidence>
<protein>
    <recommendedName>
        <fullName evidence="6">Mid2 domain-containing protein</fullName>
    </recommendedName>
</protein>
<feature type="region of interest" description="Disordered" evidence="1">
    <location>
        <begin position="310"/>
        <end position="332"/>
    </location>
</feature>
<feature type="transmembrane region" description="Helical" evidence="2">
    <location>
        <begin position="174"/>
        <end position="200"/>
    </location>
</feature>
<keyword evidence="3" id="KW-0732">Signal</keyword>
<evidence type="ECO:0000313" key="4">
    <source>
        <dbReference type="EMBL" id="KAJ7634978.1"/>
    </source>
</evidence>
<accession>A0AAD7BZM7</accession>
<name>A0AAD7BZM7_9AGAR</name>
<keyword evidence="5" id="KW-1185">Reference proteome</keyword>
<evidence type="ECO:0000256" key="2">
    <source>
        <dbReference type="SAM" id="Phobius"/>
    </source>
</evidence>
<dbReference type="Proteomes" id="UP001221142">
    <property type="component" value="Unassembled WGS sequence"/>
</dbReference>